<comment type="caution">
    <text evidence="2">The sequence shown here is derived from an EMBL/GenBank/DDBJ whole genome shotgun (WGS) entry which is preliminary data.</text>
</comment>
<accession>A0A4R4TKX1</accession>
<dbReference type="RefSeq" id="WP_132817871.1">
    <property type="nucleotide sequence ID" value="NZ_SMKI01000095.1"/>
</dbReference>
<dbReference type="PROSITE" id="PS51257">
    <property type="entry name" value="PROKAR_LIPOPROTEIN"/>
    <property type="match status" value="1"/>
</dbReference>
<evidence type="ECO:0000313" key="3">
    <source>
        <dbReference type="Proteomes" id="UP000295345"/>
    </source>
</evidence>
<dbReference type="EMBL" id="SMKI01000095">
    <property type="protein sequence ID" value="TDC75763.1"/>
    <property type="molecule type" value="Genomic_DNA"/>
</dbReference>
<proteinExistence type="predicted"/>
<name>A0A4R4TKX1_9ACTN</name>
<protein>
    <submittedName>
        <fullName evidence="2">Uncharacterized protein</fullName>
    </submittedName>
</protein>
<organism evidence="2 3">
    <name type="scientific">Streptomyces hainanensis</name>
    <dbReference type="NCBI Taxonomy" id="402648"/>
    <lineage>
        <taxon>Bacteria</taxon>
        <taxon>Bacillati</taxon>
        <taxon>Actinomycetota</taxon>
        <taxon>Actinomycetes</taxon>
        <taxon>Kitasatosporales</taxon>
        <taxon>Streptomycetaceae</taxon>
        <taxon>Streptomyces</taxon>
    </lineage>
</organism>
<keyword evidence="3" id="KW-1185">Reference proteome</keyword>
<feature type="region of interest" description="Disordered" evidence="1">
    <location>
        <begin position="27"/>
        <end position="90"/>
    </location>
</feature>
<gene>
    <name evidence="2" type="ORF">E1283_11515</name>
</gene>
<evidence type="ECO:0000313" key="2">
    <source>
        <dbReference type="EMBL" id="TDC75763.1"/>
    </source>
</evidence>
<feature type="compositionally biased region" description="Acidic residues" evidence="1">
    <location>
        <begin position="42"/>
        <end position="63"/>
    </location>
</feature>
<dbReference type="AlphaFoldDB" id="A0A4R4TKX1"/>
<sequence length="245" mass="25636">MSVHKRRWRYAVGPVAALALTLTACNSDEEETTGDAGAAQEQEQDGDESQAGGEDETAEEGGADDGAAPADTGADSDEEQSGDDGGATTESDIITHALGEPSGERMFHENSFGDIWNFDVTVEQVEGGDWDALAGSDLVAEEHPGFDPLFVQLSLTNTSGAYEGPDPTGALLVQADDGGPFEPVNAATAEGLPDWCESPGPDTVMDIAADETQTRCQVVLVGHGVNLTSVDWLHWSGAERWLLGS</sequence>
<evidence type="ECO:0000256" key="1">
    <source>
        <dbReference type="SAM" id="MobiDB-lite"/>
    </source>
</evidence>
<dbReference type="Proteomes" id="UP000295345">
    <property type="component" value="Unassembled WGS sequence"/>
</dbReference>
<reference evidence="2 3" key="1">
    <citation type="submission" date="2019-03" db="EMBL/GenBank/DDBJ databases">
        <title>Draft genome sequences of novel Actinobacteria.</title>
        <authorList>
            <person name="Sahin N."/>
            <person name="Ay H."/>
            <person name="Saygin H."/>
        </authorList>
    </citation>
    <scope>NUCLEOTIDE SEQUENCE [LARGE SCALE GENOMIC DNA]</scope>
    <source>
        <strain evidence="2 3">DSM 41900</strain>
    </source>
</reference>